<name>A0ABS5U5A1_9BACT</name>
<dbReference type="InterPro" id="IPR008964">
    <property type="entry name" value="Invasin/intimin_cell_adhesion"/>
</dbReference>
<dbReference type="RefSeq" id="WP_214296567.1">
    <property type="nucleotide sequence ID" value="NZ_JAHDYS010000003.1"/>
</dbReference>
<dbReference type="Proteomes" id="UP000784128">
    <property type="component" value="Unassembled WGS sequence"/>
</dbReference>
<protein>
    <submittedName>
        <fullName evidence="3">Ig-like domain-containing protein</fullName>
    </submittedName>
</protein>
<dbReference type="Pfam" id="PF02368">
    <property type="entry name" value="Big_2"/>
    <property type="match status" value="1"/>
</dbReference>
<keyword evidence="1" id="KW-0732">Signal</keyword>
<reference evidence="3 4" key="1">
    <citation type="submission" date="2021-05" db="EMBL/GenBank/DDBJ databases">
        <title>The draft genome of Geobacter chapellei DSM 13688.</title>
        <authorList>
            <person name="Xu Z."/>
            <person name="Masuda Y."/>
            <person name="Itoh H."/>
            <person name="Senoo K."/>
        </authorList>
    </citation>
    <scope>NUCLEOTIDE SEQUENCE [LARGE SCALE GENOMIC DNA]</scope>
    <source>
        <strain evidence="3 4">DSM 13688</strain>
    </source>
</reference>
<gene>
    <name evidence="3" type="ORF">KJB30_03550</name>
</gene>
<dbReference type="Gene3D" id="2.60.40.1080">
    <property type="match status" value="1"/>
</dbReference>
<evidence type="ECO:0000256" key="1">
    <source>
        <dbReference type="SAM" id="SignalP"/>
    </source>
</evidence>
<dbReference type="PROSITE" id="PS51257">
    <property type="entry name" value="PROKAR_LIPOPROTEIN"/>
    <property type="match status" value="1"/>
</dbReference>
<accession>A0ABS5U5A1</accession>
<evidence type="ECO:0000313" key="3">
    <source>
        <dbReference type="EMBL" id="MBT1070848.1"/>
    </source>
</evidence>
<sequence length="1050" mass="112840">MRKMMTVLIVIFGLFTACAGNAPQAKADVLNGHAVVLDASGKIIPWTKEPGQAYGHVMDLAWDYLLNRVPTASNGKPCYYSYSYLLPDTQQPYPWPHNPAGLYGMLIESALKYYGYSGNIGPMNIARDVATAHLQNGMTPDGWVWPNVPYASGDAGSLVYRGAAYGNVTGQGDGQGVIQPDKVGELGFAWLQLYRFDGNADFRDAAIRAADALARNIRPATADTSPWPHRVYAQTGEVRENYNANVIGPIRLFDGLIKLGLGNTAAYQSARDSAWNWMMNFPMQNNIWSNYFEDDPIQPDNRNFDQYSAMMTARYLLEHPEYDADWEHHVRDLIAWVEQMFAEPAYGANSISEQMIFHHPMGSHTSRYASVNALLYSATGDLQARDKAYRALNWSTYMARPDGVVIDGPEVNNQWFTDGYGDYVRHFMTSLGAVPEWAPKGENHLVKTTSLIRSIAYEVSGITYTTADSASTETLVINFTPLSVTLDGGTLQQRQELDQAGWTFDPESKVLRVRHDGGTTVVIKRPAPLKIVSLAPAPENIVLTVGKSQQMTIRGTFADGSIRTITNAVWTSSGPEVASVSSSGLVTAITPGTAVIYASYDGIISGINLTVQAIALPASGSTLWPATSVPAVLDDGPDSPVELGVKFRADSSGSISGIRFYKSATNIGPHSARLWSSNGTLLGTASFTNETAVGWQQADFATPVAVTANTIYIASYHAANGHYSYDLNYFTGSGKDSPPLHALPSGGSGANGVYAYGPPGSFPINGWNDSNYWVDVVFSATTTSADTTAPVVTSFAVPVNSAVLSVPVTTLTAVDNTGVTAYLVTESSTAPLPSAGGWSATAPVSYTFGSPGSKILYAWAKDAAGNVSAAKSATVIITIPVQTGSSSTIWAATAIPGELDAGKDKPIEVGVKFFSEKEGYISGIRFYKAPINMGTHTGSLWSNTGQLLARSTFTNEFPSGWQEVTFASPVPIAANTVYVASYHTNMGHYSRDRFYFAGKGVDNPPLHALTDGAPGGNGVFAYGSDSVFPDRSLNSSNYWVDVKFIPLGTR</sequence>
<evidence type="ECO:0000313" key="4">
    <source>
        <dbReference type="Proteomes" id="UP000784128"/>
    </source>
</evidence>
<feature type="domain" description="BIG2" evidence="2">
    <location>
        <begin position="528"/>
        <end position="610"/>
    </location>
</feature>
<keyword evidence="4" id="KW-1185">Reference proteome</keyword>
<comment type="caution">
    <text evidence="3">The sequence shown here is derived from an EMBL/GenBank/DDBJ whole genome shotgun (WGS) entry which is preliminary data.</text>
</comment>
<organism evidence="3 4">
    <name type="scientific">Pelotalea chapellei</name>
    <dbReference type="NCBI Taxonomy" id="44671"/>
    <lineage>
        <taxon>Bacteria</taxon>
        <taxon>Pseudomonadati</taxon>
        <taxon>Thermodesulfobacteriota</taxon>
        <taxon>Desulfuromonadia</taxon>
        <taxon>Geobacterales</taxon>
        <taxon>Geobacteraceae</taxon>
        <taxon>Pelotalea</taxon>
    </lineage>
</organism>
<dbReference type="SUPFAM" id="SSF49373">
    <property type="entry name" value="Invasin/intimin cell-adhesion fragments"/>
    <property type="match status" value="1"/>
</dbReference>
<dbReference type="InterPro" id="IPR003343">
    <property type="entry name" value="Big_2"/>
</dbReference>
<dbReference type="InterPro" id="IPR025141">
    <property type="entry name" value="DUF4082"/>
</dbReference>
<dbReference type="EMBL" id="JAHDYS010000003">
    <property type="protein sequence ID" value="MBT1070848.1"/>
    <property type="molecule type" value="Genomic_DNA"/>
</dbReference>
<dbReference type="SMART" id="SM00635">
    <property type="entry name" value="BID_2"/>
    <property type="match status" value="1"/>
</dbReference>
<proteinExistence type="predicted"/>
<feature type="signal peptide" evidence="1">
    <location>
        <begin position="1"/>
        <end position="19"/>
    </location>
</feature>
<evidence type="ECO:0000259" key="2">
    <source>
        <dbReference type="SMART" id="SM00635"/>
    </source>
</evidence>
<dbReference type="Pfam" id="PF13313">
    <property type="entry name" value="DUF4082"/>
    <property type="match status" value="2"/>
</dbReference>
<feature type="chain" id="PRO_5045639337" evidence="1">
    <location>
        <begin position="20"/>
        <end position="1050"/>
    </location>
</feature>